<keyword evidence="1" id="KW-0812">Transmembrane</keyword>
<gene>
    <name evidence="2" type="ORF">S12H4_25164</name>
</gene>
<evidence type="ECO:0000313" key="2">
    <source>
        <dbReference type="EMBL" id="GAI72960.1"/>
    </source>
</evidence>
<evidence type="ECO:0000256" key="1">
    <source>
        <dbReference type="SAM" id="Phobius"/>
    </source>
</evidence>
<protein>
    <submittedName>
        <fullName evidence="2">Uncharacterized protein</fullName>
    </submittedName>
</protein>
<dbReference type="AlphaFoldDB" id="X1SC34"/>
<keyword evidence="1" id="KW-0472">Membrane</keyword>
<feature type="non-terminal residue" evidence="2">
    <location>
        <position position="101"/>
    </location>
</feature>
<comment type="caution">
    <text evidence="2">The sequence shown here is derived from an EMBL/GenBank/DDBJ whole genome shotgun (WGS) entry which is preliminary data.</text>
</comment>
<reference evidence="2" key="1">
    <citation type="journal article" date="2014" name="Front. Microbiol.">
        <title>High frequency of phylogenetically diverse reductive dehalogenase-homologous genes in deep subseafloor sedimentary metagenomes.</title>
        <authorList>
            <person name="Kawai M."/>
            <person name="Futagami T."/>
            <person name="Toyoda A."/>
            <person name="Takaki Y."/>
            <person name="Nishi S."/>
            <person name="Hori S."/>
            <person name="Arai W."/>
            <person name="Tsubouchi T."/>
            <person name="Morono Y."/>
            <person name="Uchiyama I."/>
            <person name="Ito T."/>
            <person name="Fujiyama A."/>
            <person name="Inagaki F."/>
            <person name="Takami H."/>
        </authorList>
    </citation>
    <scope>NUCLEOTIDE SEQUENCE</scope>
    <source>
        <strain evidence="2">Expedition CK06-06</strain>
    </source>
</reference>
<accession>X1SC34</accession>
<name>X1SC34_9ZZZZ</name>
<organism evidence="2">
    <name type="scientific">marine sediment metagenome</name>
    <dbReference type="NCBI Taxonomy" id="412755"/>
    <lineage>
        <taxon>unclassified sequences</taxon>
        <taxon>metagenomes</taxon>
        <taxon>ecological metagenomes</taxon>
    </lineage>
</organism>
<feature type="non-terminal residue" evidence="2">
    <location>
        <position position="1"/>
    </location>
</feature>
<proteinExistence type="predicted"/>
<keyword evidence="1" id="KW-1133">Transmembrane helix</keyword>
<feature type="transmembrane region" description="Helical" evidence="1">
    <location>
        <begin position="43"/>
        <end position="64"/>
    </location>
</feature>
<dbReference type="EMBL" id="BARW01013965">
    <property type="protein sequence ID" value="GAI72960.1"/>
    <property type="molecule type" value="Genomic_DNA"/>
</dbReference>
<sequence length="101" mass="11692">NPRADVILDAQKKLERLARYLLAKSWQFFSQALPLYRMATYSGWLQINPAYFGGLLWSVVYYYARIIGIMQPDLLNMDEIPFKTKEGIVLGEEFTALVEPD</sequence>